<dbReference type="Proteomes" id="UP000018467">
    <property type="component" value="Unassembled WGS sequence"/>
</dbReference>
<reference evidence="1" key="4">
    <citation type="submission" date="2025-09" db="UniProtKB">
        <authorList>
            <consortium name="Ensembl"/>
        </authorList>
    </citation>
    <scope>IDENTIFICATION</scope>
</reference>
<organism evidence="1 2">
    <name type="scientific">Astyanax mexicanus</name>
    <name type="common">Blind cave fish</name>
    <name type="synonym">Astyanax fasciatus mexicanus</name>
    <dbReference type="NCBI Taxonomy" id="7994"/>
    <lineage>
        <taxon>Eukaryota</taxon>
        <taxon>Metazoa</taxon>
        <taxon>Chordata</taxon>
        <taxon>Craniata</taxon>
        <taxon>Vertebrata</taxon>
        <taxon>Euteleostomi</taxon>
        <taxon>Actinopterygii</taxon>
        <taxon>Neopterygii</taxon>
        <taxon>Teleostei</taxon>
        <taxon>Ostariophysi</taxon>
        <taxon>Characiformes</taxon>
        <taxon>Characoidei</taxon>
        <taxon>Acestrorhamphidae</taxon>
        <taxon>Acestrorhamphinae</taxon>
        <taxon>Astyanax</taxon>
    </lineage>
</organism>
<evidence type="ECO:0000313" key="2">
    <source>
        <dbReference type="Proteomes" id="UP000018467"/>
    </source>
</evidence>
<proteinExistence type="predicted"/>
<evidence type="ECO:0000313" key="1">
    <source>
        <dbReference type="Ensembl" id="ENSAMXP00000043727.1"/>
    </source>
</evidence>
<sequence length="276" mass="30757">MGCRFNYCCKIRIPGTVCVAIRSTKHTLCRTLFFHATHIESTELHIEWKTEERYSTTTIMDSTAQGHLKWLCLMLVLVSGGALAQTSSPSCPAWSFEHFSKMLKASEECLQSPEAQWTDRQTAALLDSLRRLTEILEKRQKAVCKDTMPGDCPFPVVHSKGGLACVAIEEKIYCKPMCNEGQDFSFLRRSRVYEECSAATNSKWTTQYVGGNKLAVCNKSNLQISGAASAYFPKDQDCLKTKSDPALEESVIQSFIAELRNNSITGNITHSCLLCG</sequence>
<dbReference type="Ensembl" id="ENSAMXT00000030494.1">
    <property type="protein sequence ID" value="ENSAMXP00000043727.1"/>
    <property type="gene ID" value="ENSAMXG00000030654.1"/>
</dbReference>
<dbReference type="InParanoid" id="A0A3B1JMW4"/>
<reference evidence="1" key="3">
    <citation type="submission" date="2025-08" db="UniProtKB">
        <authorList>
            <consortium name="Ensembl"/>
        </authorList>
    </citation>
    <scope>IDENTIFICATION</scope>
</reference>
<accession>A0A3B1JMW4</accession>
<protein>
    <submittedName>
        <fullName evidence="1">Si:ch1073-126c3.2</fullName>
    </submittedName>
</protein>
<dbReference type="GeneTree" id="ENSGT00610000086460"/>
<name>A0A3B1JMW4_ASTMX</name>
<dbReference type="AlphaFoldDB" id="A0A3B1JMW4"/>
<reference evidence="2" key="2">
    <citation type="journal article" date="2014" name="Nat. Commun.">
        <title>The cavefish genome reveals candidate genes for eye loss.</title>
        <authorList>
            <person name="McGaugh S.E."/>
            <person name="Gross J.B."/>
            <person name="Aken B."/>
            <person name="Blin M."/>
            <person name="Borowsky R."/>
            <person name="Chalopin D."/>
            <person name="Hinaux H."/>
            <person name="Jeffery W.R."/>
            <person name="Keene A."/>
            <person name="Ma L."/>
            <person name="Minx P."/>
            <person name="Murphy D."/>
            <person name="O'Quin K.E."/>
            <person name="Retaux S."/>
            <person name="Rohner N."/>
            <person name="Searle S.M."/>
            <person name="Stahl B.A."/>
            <person name="Tabin C."/>
            <person name="Volff J.N."/>
            <person name="Yoshizawa M."/>
            <person name="Warren W.C."/>
        </authorList>
    </citation>
    <scope>NUCLEOTIDE SEQUENCE [LARGE SCALE GENOMIC DNA]</scope>
    <source>
        <strain evidence="2">female</strain>
    </source>
</reference>
<keyword evidence="2" id="KW-1185">Reference proteome</keyword>
<dbReference type="FunCoup" id="A0A3B1JMW4">
    <property type="interactions" value="10"/>
</dbReference>
<dbReference type="Bgee" id="ENSAMXG00000030654">
    <property type="expression patterns" value="Expressed in head kidney and 13 other cell types or tissues"/>
</dbReference>
<reference evidence="2" key="1">
    <citation type="submission" date="2013-03" db="EMBL/GenBank/DDBJ databases">
        <authorList>
            <person name="Jeffery W."/>
            <person name="Warren W."/>
            <person name="Wilson R.K."/>
        </authorList>
    </citation>
    <scope>NUCLEOTIDE SEQUENCE</scope>
    <source>
        <strain evidence="2">female</strain>
    </source>
</reference>